<evidence type="ECO:0000259" key="2">
    <source>
        <dbReference type="Pfam" id="PF13681"/>
    </source>
</evidence>
<keyword evidence="1" id="KW-1133">Transmembrane helix</keyword>
<dbReference type="AlphaFoldDB" id="A0A4Z1BGH6"/>
<protein>
    <submittedName>
        <fullName evidence="4">Pilus assembly protein</fullName>
    </submittedName>
</protein>
<dbReference type="Proteomes" id="UP000298325">
    <property type="component" value="Unassembled WGS sequence"/>
</dbReference>
<dbReference type="InterPro" id="IPR025746">
    <property type="entry name" value="PilX_N_dom"/>
</dbReference>
<keyword evidence="5" id="KW-1185">Reference proteome</keyword>
<evidence type="ECO:0000256" key="1">
    <source>
        <dbReference type="SAM" id="Phobius"/>
    </source>
</evidence>
<dbReference type="Pfam" id="PF13681">
    <property type="entry name" value="PilX"/>
    <property type="match status" value="1"/>
</dbReference>
<comment type="caution">
    <text evidence="4">The sequence shown here is derived from an EMBL/GenBank/DDBJ whole genome shotgun (WGS) entry which is preliminary data.</text>
</comment>
<dbReference type="EMBL" id="SRPF01000005">
    <property type="protein sequence ID" value="TGN38446.1"/>
    <property type="molecule type" value="Genomic_DNA"/>
</dbReference>
<dbReference type="OrthoDB" id="5298746at2"/>
<dbReference type="InterPro" id="IPR025205">
    <property type="entry name" value="PilX/PilW_C"/>
</dbReference>
<evidence type="ECO:0000313" key="5">
    <source>
        <dbReference type="Proteomes" id="UP000298325"/>
    </source>
</evidence>
<feature type="domain" description="PilX/PilW C-terminal" evidence="2">
    <location>
        <begin position="85"/>
        <end position="174"/>
    </location>
</feature>
<keyword evidence="1" id="KW-0812">Transmembrane</keyword>
<reference evidence="4 5" key="1">
    <citation type="submission" date="2019-04" db="EMBL/GenBank/DDBJ databases">
        <authorList>
            <person name="Park S."/>
            <person name="Yoon J.-H."/>
        </authorList>
    </citation>
    <scope>NUCLEOTIDE SEQUENCE [LARGE SCALE GENOMIC DNA]</scope>
    <source>
        <strain evidence="4 5">HJM-18</strain>
    </source>
</reference>
<dbReference type="RefSeq" id="WP_135804245.1">
    <property type="nucleotide sequence ID" value="NZ_SRPF01000005.1"/>
</dbReference>
<feature type="domain" description="Type 4 fimbrial biogenesis protein PilX N-terminal" evidence="3">
    <location>
        <begin position="17"/>
        <end position="67"/>
    </location>
</feature>
<keyword evidence="1" id="KW-0472">Membrane</keyword>
<evidence type="ECO:0000259" key="3">
    <source>
        <dbReference type="Pfam" id="PF14341"/>
    </source>
</evidence>
<gene>
    <name evidence="4" type="ORF">E5Q11_14845</name>
</gene>
<accession>A0A4Z1BGH6</accession>
<name>A0A4Z1BGH6_9GAMM</name>
<sequence length="176" mass="19118">MLETRSDHNSLLGKRQQGSVLLVSLIMLLLLTLVAVGGMQGTILQERMTGNLRDRDLAFQAAEAALREAEDFVRNNPNQIYNNNNGFYQVTSDDHPDWRTRTTTAGNGSITYGGSFPGVAAQPTYYIEQINTFQPAGTETEAGTAVPPPPFYRITALGTGGSDSTTVVLTSVYRSQ</sequence>
<dbReference type="Pfam" id="PF14341">
    <property type="entry name" value="PilX_N"/>
    <property type="match status" value="1"/>
</dbReference>
<proteinExistence type="predicted"/>
<feature type="transmembrane region" description="Helical" evidence="1">
    <location>
        <begin position="20"/>
        <end position="39"/>
    </location>
</feature>
<organism evidence="4 5">
    <name type="scientific">Marinobacter confluentis</name>
    <dbReference type="NCBI Taxonomy" id="1697557"/>
    <lineage>
        <taxon>Bacteria</taxon>
        <taxon>Pseudomonadati</taxon>
        <taxon>Pseudomonadota</taxon>
        <taxon>Gammaproteobacteria</taxon>
        <taxon>Pseudomonadales</taxon>
        <taxon>Marinobacteraceae</taxon>
        <taxon>Marinobacter</taxon>
    </lineage>
</organism>
<evidence type="ECO:0000313" key="4">
    <source>
        <dbReference type="EMBL" id="TGN38446.1"/>
    </source>
</evidence>